<evidence type="ECO:0000313" key="1">
    <source>
        <dbReference type="EMBL" id="NYF79028.1"/>
    </source>
</evidence>
<dbReference type="RefSeq" id="WP_179488914.1">
    <property type="nucleotide sequence ID" value="NZ_JACCCW010000001.1"/>
</dbReference>
<reference evidence="1 2" key="1">
    <citation type="submission" date="2020-07" db="EMBL/GenBank/DDBJ databases">
        <title>Genomic Encyclopedia of Type Strains, Phase IV (KMG-V): Genome sequencing to study the core and pangenomes of soil and plant-associated prokaryotes.</title>
        <authorList>
            <person name="Whitman W."/>
        </authorList>
    </citation>
    <scope>NUCLEOTIDE SEQUENCE [LARGE SCALE GENOMIC DNA]</scope>
    <source>
        <strain evidence="1 2">X4EP2</strain>
    </source>
</reference>
<comment type="caution">
    <text evidence="1">The sequence shown here is derived from an EMBL/GenBank/DDBJ whole genome shotgun (WGS) entry which is preliminary data.</text>
</comment>
<proteinExistence type="predicted"/>
<protein>
    <submittedName>
        <fullName evidence="1">Uncharacterized protein</fullName>
    </submittedName>
</protein>
<accession>A0A7Y9PFL2</accession>
<sequence>MNDLEERKILGEWLVEDFGEDSDVLMSICCDKATGRPLYFSHIPLALESLGSTLPLPYRQLTERAYIYLTAVYYLADAISDGHSCHGSELDLPEMVSLLAILEARSAAHFAHSCPDPSQVPRAISLFYTGLALNRAAVKAEKRSRTVPVVHWEAELFHLWGRSNSFLSLLDHVALITGAPFSDELRRLVQKLLALIQRGDDACDWREDFEGGSWTPFLRQCMRSEPPDTFASEGVEEIVYLDGMMENELSQISQELLVLKNAFGSHTFGHALAEFSGSHQVRAADKLRVMTQLSSPPDLNAQSKTLNGGNR</sequence>
<organism evidence="1 2">
    <name type="scientific">Granulicella arctica</name>
    <dbReference type="NCBI Taxonomy" id="940613"/>
    <lineage>
        <taxon>Bacteria</taxon>
        <taxon>Pseudomonadati</taxon>
        <taxon>Acidobacteriota</taxon>
        <taxon>Terriglobia</taxon>
        <taxon>Terriglobales</taxon>
        <taxon>Acidobacteriaceae</taxon>
        <taxon>Granulicella</taxon>
    </lineage>
</organism>
<dbReference type="Proteomes" id="UP000589520">
    <property type="component" value="Unassembled WGS sequence"/>
</dbReference>
<dbReference type="EMBL" id="JACCCW010000001">
    <property type="protein sequence ID" value="NYF79028.1"/>
    <property type="molecule type" value="Genomic_DNA"/>
</dbReference>
<gene>
    <name evidence="1" type="ORF">HDF17_001315</name>
</gene>
<name>A0A7Y9PFL2_9BACT</name>
<dbReference type="AlphaFoldDB" id="A0A7Y9PFL2"/>
<keyword evidence="2" id="KW-1185">Reference proteome</keyword>
<evidence type="ECO:0000313" key="2">
    <source>
        <dbReference type="Proteomes" id="UP000589520"/>
    </source>
</evidence>